<dbReference type="GO" id="GO:0008270">
    <property type="term" value="F:zinc ion binding"/>
    <property type="evidence" value="ECO:0007669"/>
    <property type="project" value="InterPro"/>
</dbReference>
<dbReference type="Proteomes" id="UP000193498">
    <property type="component" value="Unassembled WGS sequence"/>
</dbReference>
<dbReference type="InterPro" id="IPR016193">
    <property type="entry name" value="Cytidine_deaminase-like"/>
</dbReference>
<dbReference type="Gene3D" id="3.40.140.10">
    <property type="entry name" value="Cytidine Deaminase, domain 2"/>
    <property type="match status" value="1"/>
</dbReference>
<proteinExistence type="predicted"/>
<dbReference type="CDD" id="cd01285">
    <property type="entry name" value="nucleoside_deaminase"/>
    <property type="match status" value="1"/>
</dbReference>
<dbReference type="SUPFAM" id="SSF53927">
    <property type="entry name" value="Cytidine deaminase-like"/>
    <property type="match status" value="1"/>
</dbReference>
<keyword evidence="5" id="KW-1185">Reference proteome</keyword>
<comment type="caution">
    <text evidence="4">The sequence shown here is derived from an EMBL/GenBank/DDBJ whole genome shotgun (WGS) entry which is preliminary data.</text>
</comment>
<dbReference type="Pfam" id="PF00383">
    <property type="entry name" value="dCMP_cyt_deam_1"/>
    <property type="match status" value="1"/>
</dbReference>
<dbReference type="InterPro" id="IPR016192">
    <property type="entry name" value="APOBEC/CMP_deaminase_Zn-bd"/>
</dbReference>
<dbReference type="InterPro" id="IPR002125">
    <property type="entry name" value="CMP_dCMP_dom"/>
</dbReference>
<reference evidence="4 5" key="1">
    <citation type="submission" date="2016-07" db="EMBL/GenBank/DDBJ databases">
        <title>Pervasive Adenine N6-methylation of Active Genes in Fungi.</title>
        <authorList>
            <consortium name="DOE Joint Genome Institute"/>
            <person name="Mondo S.J."/>
            <person name="Dannebaum R.O."/>
            <person name="Kuo R.C."/>
            <person name="Labutti K."/>
            <person name="Haridas S."/>
            <person name="Kuo A."/>
            <person name="Salamov A."/>
            <person name="Ahrendt S.R."/>
            <person name="Lipzen A."/>
            <person name="Sullivan W."/>
            <person name="Andreopoulos W.B."/>
            <person name="Clum A."/>
            <person name="Lindquist E."/>
            <person name="Daum C."/>
            <person name="Ramamoorthy G.K."/>
            <person name="Gryganskyi A."/>
            <person name="Culley D."/>
            <person name="Magnuson J.K."/>
            <person name="James T.Y."/>
            <person name="O'Malley M.A."/>
            <person name="Stajich J.E."/>
            <person name="Spatafora J.W."/>
            <person name="Visel A."/>
            <person name="Grigoriev I.V."/>
        </authorList>
    </citation>
    <scope>NUCLEOTIDE SEQUENCE [LARGE SCALE GENOMIC DNA]</scope>
    <source>
        <strain evidence="4 5">CBS 931.73</strain>
    </source>
</reference>
<evidence type="ECO:0000256" key="1">
    <source>
        <dbReference type="ARBA" id="ARBA00022723"/>
    </source>
</evidence>
<dbReference type="OrthoDB" id="408702at2759"/>
<evidence type="ECO:0000313" key="5">
    <source>
        <dbReference type="Proteomes" id="UP000193498"/>
    </source>
</evidence>
<feature type="domain" description="CMP/dCMP-type deaminase" evidence="3">
    <location>
        <begin position="1"/>
        <end position="111"/>
    </location>
</feature>
<dbReference type="PROSITE" id="PS00903">
    <property type="entry name" value="CYT_DCMP_DEAMINASES_1"/>
    <property type="match status" value="1"/>
</dbReference>
<dbReference type="InParanoid" id="A0A1Y1YGM8"/>
<accession>A0A1Y1YGM8</accession>
<keyword evidence="2" id="KW-0862">Zinc</keyword>
<name>A0A1Y1YGM8_9FUNG</name>
<sequence>MSLTINATLAKHPCAFSPFGAAIVNKQTREILCFGFNNANGNPTWHGEMEALNNCSALFPGNGLNSAFWKKLTLYTTGEPCPMCQAAILWARIGRVVYSTSIATLTRLGWSQIQVTSLELSNKATAGHFKPLEIIPALLHENTDHLFAWQYDTHSPCPSGCLRRNDICVPSTST</sequence>
<protein>
    <submittedName>
        <fullName evidence="4">Cytidine deaminase-like protein</fullName>
    </submittedName>
</protein>
<gene>
    <name evidence="4" type="ORF">K493DRAFT_216243</name>
</gene>
<dbReference type="PANTHER" id="PTHR11079:SF203">
    <property type="entry name" value="CMP_DCMP-TYPE DEAMINASE DOMAIN-CONTAINING PROTEIN"/>
    <property type="match status" value="1"/>
</dbReference>
<dbReference type="GO" id="GO:0052717">
    <property type="term" value="F:tRNA-specific adenosine-34 deaminase activity"/>
    <property type="evidence" value="ECO:0007669"/>
    <property type="project" value="TreeGrafter"/>
</dbReference>
<keyword evidence="1" id="KW-0479">Metal-binding</keyword>
<dbReference type="PANTHER" id="PTHR11079">
    <property type="entry name" value="CYTOSINE DEAMINASE FAMILY MEMBER"/>
    <property type="match status" value="1"/>
</dbReference>
<dbReference type="STRING" id="1314790.A0A1Y1YGM8"/>
<evidence type="ECO:0000256" key="2">
    <source>
        <dbReference type="ARBA" id="ARBA00022833"/>
    </source>
</evidence>
<organism evidence="4 5">
    <name type="scientific">Basidiobolus meristosporus CBS 931.73</name>
    <dbReference type="NCBI Taxonomy" id="1314790"/>
    <lineage>
        <taxon>Eukaryota</taxon>
        <taxon>Fungi</taxon>
        <taxon>Fungi incertae sedis</taxon>
        <taxon>Zoopagomycota</taxon>
        <taxon>Entomophthoromycotina</taxon>
        <taxon>Basidiobolomycetes</taxon>
        <taxon>Basidiobolales</taxon>
        <taxon>Basidiobolaceae</taxon>
        <taxon>Basidiobolus</taxon>
    </lineage>
</organism>
<evidence type="ECO:0000259" key="3">
    <source>
        <dbReference type="PROSITE" id="PS51747"/>
    </source>
</evidence>
<evidence type="ECO:0000313" key="4">
    <source>
        <dbReference type="EMBL" id="ORX97200.1"/>
    </source>
</evidence>
<dbReference type="AlphaFoldDB" id="A0A1Y1YGM8"/>
<dbReference type="GO" id="GO:0002100">
    <property type="term" value="P:tRNA wobble adenosine to inosine editing"/>
    <property type="evidence" value="ECO:0007669"/>
    <property type="project" value="TreeGrafter"/>
</dbReference>
<dbReference type="EMBL" id="MCFE01000137">
    <property type="protein sequence ID" value="ORX97200.1"/>
    <property type="molecule type" value="Genomic_DNA"/>
</dbReference>
<dbReference type="PROSITE" id="PS51747">
    <property type="entry name" value="CYT_DCMP_DEAMINASES_2"/>
    <property type="match status" value="1"/>
</dbReference>